<dbReference type="Proteomes" id="UP000696184">
    <property type="component" value="Unassembled WGS sequence"/>
</dbReference>
<dbReference type="RefSeq" id="WP_198688429.1">
    <property type="nucleotide sequence ID" value="NZ_CAWPUD010000013.1"/>
</dbReference>
<accession>A0ABS0U169</accession>
<name>A0ABS0U169_9GAMM</name>
<evidence type="ECO:0000313" key="2">
    <source>
        <dbReference type="Proteomes" id="UP000696184"/>
    </source>
</evidence>
<dbReference type="Pfam" id="PF07395">
    <property type="entry name" value="Mig-14"/>
    <property type="match status" value="1"/>
</dbReference>
<sequence length="299" mass="34928">MNILDIKNKLFGWKEADFSEYEKTYSSFGGNLATHPTVLKFIHEKHNINEKYFIYEDSSKKHKAAICVWDDKYLANDPSHPLSDTISIVIPNDELVIPSSENFRFLLPLKSKYISPLNNNIINSTFKFNAKRSLCLAKKLTEKSNKKYKQRMNNFIRSGGELIDVEQFSAKELTEFYSLLVEKRWGKFSLDKVAICEFIQLIKPMIFGNVIFFKKKPSAFHFITKTQFHEHTNVEFIQAGMDCSNELSKFSIGSLLIWSNIYKSENEFKNVRFSFGRPSRNYKLRWSNIHQIGRTITLI</sequence>
<dbReference type="InterPro" id="IPR009977">
    <property type="entry name" value="Mig-14"/>
</dbReference>
<dbReference type="EMBL" id="JACOII010000017">
    <property type="protein sequence ID" value="MBI6547624.1"/>
    <property type="molecule type" value="Genomic_DNA"/>
</dbReference>
<gene>
    <name evidence="1" type="ORF">H8A87_02495</name>
</gene>
<proteinExistence type="predicted"/>
<protein>
    <submittedName>
        <fullName evidence="1">GNAT family N-acetyltransferase</fullName>
    </submittedName>
</protein>
<organism evidence="1 2">
    <name type="scientific">Xenorhabdus lircayensis</name>
    <dbReference type="NCBI Taxonomy" id="2763499"/>
    <lineage>
        <taxon>Bacteria</taxon>
        <taxon>Pseudomonadati</taxon>
        <taxon>Pseudomonadota</taxon>
        <taxon>Gammaproteobacteria</taxon>
        <taxon>Enterobacterales</taxon>
        <taxon>Morganellaceae</taxon>
        <taxon>Xenorhabdus</taxon>
    </lineage>
</organism>
<keyword evidence="2" id="KW-1185">Reference proteome</keyword>
<comment type="caution">
    <text evidence="1">The sequence shown here is derived from an EMBL/GenBank/DDBJ whole genome shotgun (WGS) entry which is preliminary data.</text>
</comment>
<evidence type="ECO:0000313" key="1">
    <source>
        <dbReference type="EMBL" id="MBI6547624.1"/>
    </source>
</evidence>
<reference evidence="1 2" key="1">
    <citation type="submission" date="2020-08" db="EMBL/GenBank/DDBJ databases">
        <title>Description of Xenorhabdus lircayensis sp. nov., the symbiotic bacterium associated with the entomopathogenic nematode Steirnernema unicornum.</title>
        <authorList>
            <person name="Castaneda-Alvarez C."/>
            <person name="Prodan S."/>
            <person name="Zamorano A."/>
            <person name="San-Blas E."/>
            <person name="Aballay E."/>
        </authorList>
    </citation>
    <scope>NUCLEOTIDE SEQUENCE [LARGE SCALE GENOMIC DNA]</scope>
    <source>
        <strain evidence="1 2">VLS</strain>
    </source>
</reference>